<dbReference type="SUPFAM" id="SSF53474">
    <property type="entry name" value="alpha/beta-Hydrolases"/>
    <property type="match status" value="1"/>
</dbReference>
<evidence type="ECO:0000259" key="1">
    <source>
        <dbReference type="Pfam" id="PF12697"/>
    </source>
</evidence>
<sequence length="351" mass="38566">MTATTRITMHPVRNDALPRIAGGLLSAVVATGLTVQQLRHRRVLRGQGDESFFETSTGNVLAYQLTEAEGPDSSPVLVCETGLCSTVEHWIRLRRMLGCDHPVLAYNRAGYGRSEYRLREPFSLAAAVADLSDLVRAVCPSRPVVLVGHSLGGHLTLRAIEPLRDLVTGVVLLDPSHPAELLRSRVQADGANVLTSALALMPESARLGLGSLLTSPPWLRWLPEDMRPLILDQFRDWKLWKATVREWHATHTEFLDHDGVLPKVGVPLRLVAAATTHARDPIHAELHRELVGTSPDGDLCLIEDARHDELVMNERPAAQVAELIREFTIGLRTSGLCTSGLRPTLDAPEVR</sequence>
<name>A0A7T1TA26_9ACTN</name>
<dbReference type="KEGG" id="sbat:G4Z16_25350"/>
<dbReference type="PANTHER" id="PTHR43689">
    <property type="entry name" value="HYDROLASE"/>
    <property type="match status" value="1"/>
</dbReference>
<dbReference type="RefSeq" id="WP_197352961.1">
    <property type="nucleotide sequence ID" value="NZ_CP048882.1"/>
</dbReference>
<reference evidence="3" key="1">
    <citation type="submission" date="2020-02" db="EMBL/GenBank/DDBJ databases">
        <title>Streptomyces sp. ASO4wet.</title>
        <authorList>
            <person name="Risdian C."/>
            <person name="Landwehr W."/>
            <person name="Schupp P."/>
            <person name="Wink J."/>
        </authorList>
    </citation>
    <scope>NUCLEOTIDE SEQUENCE [LARGE SCALE GENOMIC DNA]</scope>
    <source>
        <strain evidence="3">ASO4wet</strain>
    </source>
</reference>
<protein>
    <submittedName>
        <fullName evidence="2">Alpha/beta fold hydrolase</fullName>
    </submittedName>
</protein>
<dbReference type="InterPro" id="IPR029058">
    <property type="entry name" value="AB_hydrolase_fold"/>
</dbReference>
<gene>
    <name evidence="2" type="ORF">G4Z16_25350</name>
</gene>
<dbReference type="AlphaFoldDB" id="A0A7T1TA26"/>
<dbReference type="EMBL" id="CP048882">
    <property type="protein sequence ID" value="QPP09187.1"/>
    <property type="molecule type" value="Genomic_DNA"/>
</dbReference>
<keyword evidence="3" id="KW-1185">Reference proteome</keyword>
<feature type="domain" description="AB hydrolase-1" evidence="1">
    <location>
        <begin position="82"/>
        <end position="322"/>
    </location>
</feature>
<keyword evidence="2" id="KW-0378">Hydrolase</keyword>
<dbReference type="Gene3D" id="3.40.50.1820">
    <property type="entry name" value="alpha/beta hydrolase"/>
    <property type="match status" value="1"/>
</dbReference>
<dbReference type="Proteomes" id="UP000595046">
    <property type="component" value="Chromosome"/>
</dbReference>
<dbReference type="GO" id="GO:0016787">
    <property type="term" value="F:hydrolase activity"/>
    <property type="evidence" value="ECO:0007669"/>
    <property type="project" value="UniProtKB-KW"/>
</dbReference>
<dbReference type="PANTHER" id="PTHR43689:SF8">
    <property type="entry name" value="ALPHA_BETA-HYDROLASES SUPERFAMILY PROTEIN"/>
    <property type="match status" value="1"/>
</dbReference>
<accession>A0A7T1TA26</accession>
<evidence type="ECO:0000313" key="3">
    <source>
        <dbReference type="Proteomes" id="UP000595046"/>
    </source>
</evidence>
<proteinExistence type="predicted"/>
<organism evidence="2 3">
    <name type="scientific">Streptomyces bathyalis</name>
    <dbReference type="NCBI Taxonomy" id="2710756"/>
    <lineage>
        <taxon>Bacteria</taxon>
        <taxon>Bacillati</taxon>
        <taxon>Actinomycetota</taxon>
        <taxon>Actinomycetes</taxon>
        <taxon>Kitasatosporales</taxon>
        <taxon>Streptomycetaceae</taxon>
        <taxon>Streptomyces</taxon>
    </lineage>
</organism>
<dbReference type="InterPro" id="IPR000073">
    <property type="entry name" value="AB_hydrolase_1"/>
</dbReference>
<evidence type="ECO:0000313" key="2">
    <source>
        <dbReference type="EMBL" id="QPP09187.1"/>
    </source>
</evidence>
<dbReference type="Pfam" id="PF12697">
    <property type="entry name" value="Abhydrolase_6"/>
    <property type="match status" value="1"/>
</dbReference>